<dbReference type="KEGG" id="vte:BHY08_02140"/>
<evidence type="ECO:0000256" key="6">
    <source>
        <dbReference type="ARBA" id="ARBA00022692"/>
    </source>
</evidence>
<dbReference type="GO" id="GO:0015556">
    <property type="term" value="F:C4-dicarboxylate transmembrane transporter activity"/>
    <property type="evidence" value="ECO:0007669"/>
    <property type="project" value="InterPro"/>
</dbReference>
<dbReference type="Proteomes" id="UP000191200">
    <property type="component" value="Chromosome"/>
</dbReference>
<evidence type="ECO:0000256" key="5">
    <source>
        <dbReference type="ARBA" id="ARBA00022519"/>
    </source>
</evidence>
<organism evidence="10 11">
    <name type="scientific">Vagococcus teuberi</name>
    <dbReference type="NCBI Taxonomy" id="519472"/>
    <lineage>
        <taxon>Bacteria</taxon>
        <taxon>Bacillati</taxon>
        <taxon>Bacillota</taxon>
        <taxon>Bacilli</taxon>
        <taxon>Lactobacillales</taxon>
        <taxon>Enterococcaceae</taxon>
        <taxon>Vagococcus</taxon>
    </lineage>
</organism>
<evidence type="ECO:0000256" key="4">
    <source>
        <dbReference type="ARBA" id="ARBA00022475"/>
    </source>
</evidence>
<feature type="transmembrane region" description="Helical" evidence="9">
    <location>
        <begin position="331"/>
        <end position="356"/>
    </location>
</feature>
<feature type="transmembrane region" description="Helical" evidence="9">
    <location>
        <begin position="363"/>
        <end position="383"/>
    </location>
</feature>
<protein>
    <submittedName>
        <fullName evidence="10">C4-dicarboxylate ABC transporter</fullName>
    </submittedName>
</protein>
<feature type="transmembrane region" description="Helical" evidence="9">
    <location>
        <begin position="256"/>
        <end position="277"/>
    </location>
</feature>
<accession>A0A1J0A472</accession>
<evidence type="ECO:0000256" key="9">
    <source>
        <dbReference type="SAM" id="Phobius"/>
    </source>
</evidence>
<evidence type="ECO:0000256" key="2">
    <source>
        <dbReference type="ARBA" id="ARBA00006413"/>
    </source>
</evidence>
<feature type="transmembrane region" description="Helical" evidence="9">
    <location>
        <begin position="170"/>
        <end position="193"/>
    </location>
</feature>
<feature type="transmembrane region" description="Helical" evidence="9">
    <location>
        <begin position="289"/>
        <end position="311"/>
    </location>
</feature>
<keyword evidence="5" id="KW-0997">Cell inner membrane</keyword>
<feature type="transmembrane region" description="Helical" evidence="9">
    <location>
        <begin position="6"/>
        <end position="39"/>
    </location>
</feature>
<proteinExistence type="inferred from homology"/>
<keyword evidence="6 9" id="KW-0812">Transmembrane</keyword>
<dbReference type="PANTHER" id="PTHR36106">
    <property type="entry name" value="ANAEROBIC C4-DICARBOXYLATE TRANSPORTER DCUB"/>
    <property type="match status" value="1"/>
</dbReference>
<gene>
    <name evidence="10" type="ORF">BHY08_02140</name>
</gene>
<feature type="transmembrane region" description="Helical" evidence="9">
    <location>
        <begin position="90"/>
        <end position="113"/>
    </location>
</feature>
<dbReference type="RefSeq" id="WP_071456301.1">
    <property type="nucleotide sequence ID" value="NZ_CABJEN010000004.1"/>
</dbReference>
<feature type="transmembrane region" description="Helical" evidence="9">
    <location>
        <begin position="403"/>
        <end position="427"/>
    </location>
</feature>
<evidence type="ECO:0000256" key="3">
    <source>
        <dbReference type="ARBA" id="ARBA00022448"/>
    </source>
</evidence>
<evidence type="ECO:0000313" key="10">
    <source>
        <dbReference type="EMBL" id="APB30731.1"/>
    </source>
</evidence>
<keyword evidence="4" id="KW-1003">Cell membrane</keyword>
<comment type="subcellular location">
    <subcellularLocation>
        <location evidence="1">Cell inner membrane</location>
        <topology evidence="1">Multi-pass membrane protein</topology>
    </subcellularLocation>
</comment>
<keyword evidence="11" id="KW-1185">Reference proteome</keyword>
<dbReference type="EMBL" id="CP017267">
    <property type="protein sequence ID" value="APB30731.1"/>
    <property type="molecule type" value="Genomic_DNA"/>
</dbReference>
<comment type="similarity">
    <text evidence="2">Belongs to the DcuA/DcuB transporter (TC 2.A.13.1) family.</text>
</comment>
<name>A0A1J0A472_9ENTE</name>
<evidence type="ECO:0000256" key="1">
    <source>
        <dbReference type="ARBA" id="ARBA00004429"/>
    </source>
</evidence>
<keyword evidence="3" id="KW-0813">Transport</keyword>
<dbReference type="GO" id="GO:0005886">
    <property type="term" value="C:plasma membrane"/>
    <property type="evidence" value="ECO:0007669"/>
    <property type="project" value="UniProtKB-SubCell"/>
</dbReference>
<dbReference type="InterPro" id="IPR004668">
    <property type="entry name" value="Anaer_Dcu_memb_transpt"/>
</dbReference>
<sequence length="428" mass="45125">MSLLLIEIFIMVGTIIYGLMKGGALGSGVSAIVALFIMLFIFKLPPSSPPVTAVLIIMSIGIASGALQASGGMDYMIRVATKIIQKFPKAITIVAPLVCFLFVFGMGTAMIALSLEPIISETALKSKVNPKGALISSVLASNMALLCSPASSSTAYVVTLLAAYGISLGTYLTIALPATLLSIIMLSILLSLVNKKLPFDESILEDMIIAEEETELAPAAKKSTIVFLLCVLCIIVLGLFPSLLPEYNVDGDPVRIATADLVQMFMYLSAAINIILFKVKSKDILHAPATANALGATLIVLGLGWVGSTIFGAPKNQAVLVSSVGQILADYPWVIIFICAFVAMIIGAQTAVAAIIFPLALTLGISPMLLIIIVQCLNVNFVIPAQPTLLLAVELDRTGRTKVFSFIIPGIIITALSIALSYGITLFM</sequence>
<dbReference type="OrthoDB" id="9770910at2"/>
<dbReference type="PANTHER" id="PTHR36106:SF1">
    <property type="entry name" value="ANAEROBIC C4-DICARBOXYLATE TRANSPORTER DCUB"/>
    <property type="match status" value="1"/>
</dbReference>
<keyword evidence="7 9" id="KW-1133">Transmembrane helix</keyword>
<feature type="transmembrane region" description="Helical" evidence="9">
    <location>
        <begin position="225"/>
        <end position="244"/>
    </location>
</feature>
<dbReference type="Pfam" id="PF03605">
    <property type="entry name" value="DcuA_DcuB"/>
    <property type="match status" value="1"/>
</dbReference>
<dbReference type="AlphaFoldDB" id="A0A1J0A472"/>
<feature type="transmembrane region" description="Helical" evidence="9">
    <location>
        <begin position="51"/>
        <end position="70"/>
    </location>
</feature>
<reference evidence="10 11" key="1">
    <citation type="submission" date="2016-09" db="EMBL/GenBank/DDBJ databases">
        <title>Vagococcus teuberi sp. nov., isolated from the Malian artisanal sour milk fene.</title>
        <authorList>
            <person name="Wullschleger S."/>
            <person name="Seifert C."/>
            <person name="Baumgartner S."/>
            <person name="Lacroix C."/>
            <person name="Bonfoh B."/>
            <person name="Stevens M.J."/>
            <person name="Meile L."/>
        </authorList>
    </citation>
    <scope>NUCLEOTIDE SEQUENCE [LARGE SCALE GENOMIC DNA]</scope>
    <source>
        <strain evidence="10 11">DSM 21459</strain>
    </source>
</reference>
<evidence type="ECO:0000256" key="8">
    <source>
        <dbReference type="ARBA" id="ARBA00023136"/>
    </source>
</evidence>
<evidence type="ECO:0000313" key="11">
    <source>
        <dbReference type="Proteomes" id="UP000191200"/>
    </source>
</evidence>
<keyword evidence="8 9" id="KW-0472">Membrane</keyword>
<evidence type="ECO:0000256" key="7">
    <source>
        <dbReference type="ARBA" id="ARBA00022989"/>
    </source>
</evidence>